<evidence type="ECO:0000313" key="2">
    <source>
        <dbReference type="EMBL" id="HHM43802.1"/>
    </source>
</evidence>
<accession>A0A7J3VSD4</accession>
<dbReference type="SUPFAM" id="SSF47979">
    <property type="entry name" value="Iron-dependent repressor protein, dimerization domain"/>
    <property type="match status" value="1"/>
</dbReference>
<reference evidence="2" key="1">
    <citation type="journal article" date="2020" name="mSystems">
        <title>Genome- and Community-Level Interaction Insights into Carbon Utilization and Element Cycling Functions of Hydrothermarchaeota in Hydrothermal Sediment.</title>
        <authorList>
            <person name="Zhou Z."/>
            <person name="Liu Y."/>
            <person name="Xu W."/>
            <person name="Pan J."/>
            <person name="Luo Z.H."/>
            <person name="Li M."/>
        </authorList>
    </citation>
    <scope>NUCLEOTIDE SEQUENCE [LARGE SCALE GENOMIC DNA]</scope>
    <source>
        <strain evidence="2">SpSt-1074</strain>
    </source>
</reference>
<dbReference type="InterPro" id="IPR022689">
    <property type="entry name" value="Iron_dep_repressor"/>
</dbReference>
<sequence length="162" mass="18619">MSFRCVDCLIRFKFRCILILGMPKMELNSVETTYLQEMYRAHEGKTTITTGYFAKKFMVKPASAFDVIERLAKKKLVERTGWGKFRLTSRGLMVAARIIHNHRVLETYFSTNLGLSPSDACLQASRIDYAIGDLVVRKMCMRLNYPSVCIHGNEVRHQKCAD</sequence>
<evidence type="ECO:0000259" key="1">
    <source>
        <dbReference type="Pfam" id="PF02742"/>
    </source>
</evidence>
<dbReference type="EMBL" id="DRXH01000027">
    <property type="protein sequence ID" value="HHM43802.1"/>
    <property type="molecule type" value="Genomic_DNA"/>
</dbReference>
<organism evidence="2">
    <name type="scientific">Caldiarchaeum subterraneum</name>
    <dbReference type="NCBI Taxonomy" id="311458"/>
    <lineage>
        <taxon>Archaea</taxon>
        <taxon>Nitrososphaerota</taxon>
        <taxon>Candidatus Caldarchaeales</taxon>
        <taxon>Candidatus Caldarchaeaceae</taxon>
        <taxon>Candidatus Caldarchaeum</taxon>
    </lineage>
</organism>
<feature type="domain" description="Iron dependent repressor metal binding and dimerisation" evidence="1">
    <location>
        <begin position="88"/>
        <end position="154"/>
    </location>
</feature>
<dbReference type="GO" id="GO:0046914">
    <property type="term" value="F:transition metal ion binding"/>
    <property type="evidence" value="ECO:0007669"/>
    <property type="project" value="InterPro"/>
</dbReference>
<dbReference type="InterPro" id="IPR036388">
    <property type="entry name" value="WH-like_DNA-bd_sf"/>
</dbReference>
<dbReference type="InterPro" id="IPR036390">
    <property type="entry name" value="WH_DNA-bd_sf"/>
</dbReference>
<proteinExistence type="predicted"/>
<dbReference type="Pfam" id="PF02742">
    <property type="entry name" value="Fe_dep_repr_C"/>
    <property type="match status" value="1"/>
</dbReference>
<name>A0A7J3VSD4_CALS0</name>
<dbReference type="SMART" id="SM00529">
    <property type="entry name" value="HTH_DTXR"/>
    <property type="match status" value="1"/>
</dbReference>
<dbReference type="AlphaFoldDB" id="A0A7J3VSD4"/>
<protein>
    <submittedName>
        <fullName evidence="2">Metal-dependent transcriptional regulator</fullName>
    </submittedName>
</protein>
<dbReference type="GO" id="GO:0046983">
    <property type="term" value="F:protein dimerization activity"/>
    <property type="evidence" value="ECO:0007669"/>
    <property type="project" value="InterPro"/>
</dbReference>
<dbReference type="InterPro" id="IPR036421">
    <property type="entry name" value="Fe_dep_repressor_sf"/>
</dbReference>
<dbReference type="GO" id="GO:0003700">
    <property type="term" value="F:DNA-binding transcription factor activity"/>
    <property type="evidence" value="ECO:0007669"/>
    <property type="project" value="InterPro"/>
</dbReference>
<comment type="caution">
    <text evidence="2">The sequence shown here is derived from an EMBL/GenBank/DDBJ whole genome shotgun (WGS) entry which is preliminary data.</text>
</comment>
<dbReference type="PANTHER" id="PTHR33238:SF7">
    <property type="entry name" value="IRON-DEPENDENT TRANSCRIPTIONAL REGULATOR"/>
    <property type="match status" value="1"/>
</dbReference>
<gene>
    <name evidence="2" type="ORF">ENM31_00700</name>
</gene>
<dbReference type="InterPro" id="IPR001367">
    <property type="entry name" value="Fe_dep_repressor"/>
</dbReference>
<dbReference type="PANTHER" id="PTHR33238">
    <property type="entry name" value="IRON (METAL) DEPENDENT REPRESSOR, DTXR FAMILY"/>
    <property type="match status" value="1"/>
</dbReference>
<dbReference type="SUPFAM" id="SSF46785">
    <property type="entry name" value="Winged helix' DNA-binding domain"/>
    <property type="match status" value="1"/>
</dbReference>
<dbReference type="Gene3D" id="1.10.10.10">
    <property type="entry name" value="Winged helix-like DNA-binding domain superfamily/Winged helix DNA-binding domain"/>
    <property type="match status" value="1"/>
</dbReference>
<dbReference type="InterPro" id="IPR050536">
    <property type="entry name" value="DtxR_MntR_Metal-Reg"/>
</dbReference>